<evidence type="ECO:0000313" key="1">
    <source>
        <dbReference type="EMBL" id="MFL0270081.1"/>
    </source>
</evidence>
<comment type="caution">
    <text evidence="1">The sequence shown here is derived from an EMBL/GenBank/DDBJ whole genome shotgun (WGS) entry which is preliminary data.</text>
</comment>
<dbReference type="Proteomes" id="UP001623661">
    <property type="component" value="Unassembled WGS sequence"/>
</dbReference>
<keyword evidence="2" id="KW-1185">Reference proteome</keyword>
<dbReference type="RefSeq" id="WP_406766713.1">
    <property type="nucleotide sequence ID" value="NZ_JBJHZY010000006.1"/>
</dbReference>
<protein>
    <submittedName>
        <fullName evidence="1">Uncharacterized protein</fullName>
    </submittedName>
</protein>
<evidence type="ECO:0000313" key="2">
    <source>
        <dbReference type="Proteomes" id="UP001623661"/>
    </source>
</evidence>
<accession>A0ABW8TXE3</accession>
<reference evidence="1 2" key="1">
    <citation type="submission" date="2024-11" db="EMBL/GenBank/DDBJ databases">
        <authorList>
            <person name="Heng Y.C."/>
            <person name="Lim A.C.H."/>
            <person name="Lee J.K.Y."/>
            <person name="Kittelmann S."/>
        </authorList>
    </citation>
    <scope>NUCLEOTIDE SEQUENCE [LARGE SCALE GENOMIC DNA]</scope>
    <source>
        <strain evidence="1 2">WILCCON 0202</strain>
    </source>
</reference>
<proteinExistence type="predicted"/>
<sequence>MINEKLGHGFISGINNLTITKILKWQNRIDINWNAFIWYISDYATIVGFGENWFKVNIVSDKQLSFFYNKVVEYQPDICEHNYNVDTQNELWKDHKRGVERNFKILLKLIEQQNS</sequence>
<organism evidence="1 2">
    <name type="scientific">Candidatus Clostridium radicumherbarum</name>
    <dbReference type="NCBI Taxonomy" id="3381662"/>
    <lineage>
        <taxon>Bacteria</taxon>
        <taxon>Bacillati</taxon>
        <taxon>Bacillota</taxon>
        <taxon>Clostridia</taxon>
        <taxon>Eubacteriales</taxon>
        <taxon>Clostridiaceae</taxon>
        <taxon>Clostridium</taxon>
    </lineage>
</organism>
<gene>
    <name evidence="1" type="ORF">ACJDUH_18540</name>
</gene>
<dbReference type="EMBL" id="JBJHZY010000006">
    <property type="protein sequence ID" value="MFL0270081.1"/>
    <property type="molecule type" value="Genomic_DNA"/>
</dbReference>
<name>A0ABW8TXE3_9CLOT</name>